<dbReference type="Pfam" id="PF13609">
    <property type="entry name" value="Porin_4"/>
    <property type="match status" value="1"/>
</dbReference>
<evidence type="ECO:0000259" key="12">
    <source>
        <dbReference type="Pfam" id="PF13609"/>
    </source>
</evidence>
<dbReference type="Gene3D" id="2.40.160.10">
    <property type="entry name" value="Porin"/>
    <property type="match status" value="1"/>
</dbReference>
<dbReference type="PANTHER" id="PTHR34501:SF9">
    <property type="entry name" value="MAJOR OUTER MEMBRANE PROTEIN P.IA"/>
    <property type="match status" value="1"/>
</dbReference>
<keyword evidence="10" id="KW-0998">Cell outer membrane</keyword>
<keyword evidence="5" id="KW-0812">Transmembrane</keyword>
<evidence type="ECO:0000256" key="8">
    <source>
        <dbReference type="ARBA" id="ARBA00023114"/>
    </source>
</evidence>
<comment type="subunit">
    <text evidence="2">Homotrimer.</text>
</comment>
<dbReference type="EMBL" id="AM747721">
    <property type="protein sequence ID" value="CAR56652.1"/>
    <property type="molecule type" value="Genomic_DNA"/>
</dbReference>
<dbReference type="SUPFAM" id="SSF56935">
    <property type="entry name" value="Porins"/>
    <property type="match status" value="1"/>
</dbReference>
<evidence type="ECO:0000256" key="11">
    <source>
        <dbReference type="SAM" id="SignalP"/>
    </source>
</evidence>
<organism evidence="13 14">
    <name type="scientific">Burkholderia cenocepacia (strain ATCC BAA-245 / DSM 16553 / LMG 16656 / NCTC 13227 / J2315 / CF5610)</name>
    <name type="common">Burkholderia cepacia (strain J2315)</name>
    <dbReference type="NCBI Taxonomy" id="216591"/>
    <lineage>
        <taxon>Bacteria</taxon>
        <taxon>Pseudomonadati</taxon>
        <taxon>Pseudomonadota</taxon>
        <taxon>Betaproteobacteria</taxon>
        <taxon>Burkholderiales</taxon>
        <taxon>Burkholderiaceae</taxon>
        <taxon>Burkholderia</taxon>
        <taxon>Burkholderia cepacia complex</taxon>
    </lineage>
</organism>
<dbReference type="KEGG" id="bcj:BCAM2789"/>
<dbReference type="InterPro" id="IPR050298">
    <property type="entry name" value="Gram-neg_bact_OMP"/>
</dbReference>
<dbReference type="InterPro" id="IPR033900">
    <property type="entry name" value="Gram_neg_porin_domain"/>
</dbReference>
<keyword evidence="6 11" id="KW-0732">Signal</keyword>
<accession>B4ELI7</accession>
<evidence type="ECO:0000256" key="6">
    <source>
        <dbReference type="ARBA" id="ARBA00022729"/>
    </source>
</evidence>
<evidence type="ECO:0000313" key="13">
    <source>
        <dbReference type="EMBL" id="CAR56652.1"/>
    </source>
</evidence>
<evidence type="ECO:0000256" key="1">
    <source>
        <dbReference type="ARBA" id="ARBA00004571"/>
    </source>
</evidence>
<keyword evidence="3" id="KW-0813">Transport</keyword>
<evidence type="ECO:0000256" key="10">
    <source>
        <dbReference type="ARBA" id="ARBA00023237"/>
    </source>
</evidence>
<keyword evidence="14" id="KW-1185">Reference proteome</keyword>
<keyword evidence="4" id="KW-1134">Transmembrane beta strand</keyword>
<dbReference type="HOGENOM" id="CLU_038238_2_0_4"/>
<keyword evidence="8" id="KW-0626">Porin</keyword>
<dbReference type="CDD" id="cd00342">
    <property type="entry name" value="gram_neg_porins"/>
    <property type="match status" value="1"/>
</dbReference>
<dbReference type="PANTHER" id="PTHR34501">
    <property type="entry name" value="PROTEIN YDDL-RELATED"/>
    <property type="match status" value="1"/>
</dbReference>
<gene>
    <name evidence="13" type="ORF">BCAM2789</name>
</gene>
<evidence type="ECO:0000256" key="9">
    <source>
        <dbReference type="ARBA" id="ARBA00023136"/>
    </source>
</evidence>
<proteinExistence type="predicted"/>
<dbReference type="GO" id="GO:0006811">
    <property type="term" value="P:monoatomic ion transport"/>
    <property type="evidence" value="ECO:0007669"/>
    <property type="project" value="UniProtKB-KW"/>
</dbReference>
<evidence type="ECO:0000256" key="2">
    <source>
        <dbReference type="ARBA" id="ARBA00011233"/>
    </source>
</evidence>
<dbReference type="InterPro" id="IPR023614">
    <property type="entry name" value="Porin_dom_sf"/>
</dbReference>
<evidence type="ECO:0000256" key="7">
    <source>
        <dbReference type="ARBA" id="ARBA00023065"/>
    </source>
</evidence>
<dbReference type="Proteomes" id="UP000001035">
    <property type="component" value="Chromosome 2"/>
</dbReference>
<dbReference type="GO" id="GO:0009279">
    <property type="term" value="C:cell outer membrane"/>
    <property type="evidence" value="ECO:0007669"/>
    <property type="project" value="UniProtKB-SubCell"/>
</dbReference>
<protein>
    <submittedName>
        <fullName evidence="13">Gram-negative porin</fullName>
    </submittedName>
</protein>
<feature type="signal peptide" evidence="11">
    <location>
        <begin position="1"/>
        <end position="32"/>
    </location>
</feature>
<sequence>MVWRRNEMKTKTRNGLLAAGACCALAAPGAHAQSSVTLYGIIDTGVEFVSHANAAGDHVVRMPGVTGELPSRWGLRGSEDLGGGYQAVFTLESGFNVRGGDLGQGGRLFGRQAFVGLKSGFGTLAFGRQYTMTYLALQGADIIGPDIYGLGSFDAYVPNGRADNAVTYLGTYRGVTLGAAYSFGRDGAGTGNSPGQGTCAGQVPGDAVQCRNWSVMLKYDSAYFGAAASYEEQRGGTAAAANFFDGVAPVPFTSSGGKDARTHVSAYAQAAGAKIGAGWIGRRVSTGSPAAAGAHSDLFFVGASYAVKPDFIVDGEGYRIVNSAHDTRATMATLRATYLLTKRTAVYAQSSYLWNSAHARYSVSGGGPGTTPGAGMGQLGAMVGMRHMF</sequence>
<keyword evidence="7" id="KW-0406">Ion transport</keyword>
<dbReference type="GO" id="GO:0015288">
    <property type="term" value="F:porin activity"/>
    <property type="evidence" value="ECO:0007669"/>
    <property type="project" value="UniProtKB-KW"/>
</dbReference>
<dbReference type="AlphaFoldDB" id="B4ELI7"/>
<dbReference type="GO" id="GO:0046930">
    <property type="term" value="C:pore complex"/>
    <property type="evidence" value="ECO:0007669"/>
    <property type="project" value="UniProtKB-KW"/>
</dbReference>
<feature type="chain" id="PRO_5002804386" evidence="11">
    <location>
        <begin position="33"/>
        <end position="389"/>
    </location>
</feature>
<evidence type="ECO:0000256" key="3">
    <source>
        <dbReference type="ARBA" id="ARBA00022448"/>
    </source>
</evidence>
<name>B4ELI7_BURCJ</name>
<evidence type="ECO:0000313" key="14">
    <source>
        <dbReference type="Proteomes" id="UP000001035"/>
    </source>
</evidence>
<dbReference type="eggNOG" id="COG3203">
    <property type="taxonomic scope" value="Bacteria"/>
</dbReference>
<evidence type="ECO:0000256" key="4">
    <source>
        <dbReference type="ARBA" id="ARBA00022452"/>
    </source>
</evidence>
<reference evidence="13 14" key="1">
    <citation type="journal article" date="2009" name="J. Bacteriol.">
        <title>The genome of Burkholderia cenocepacia J2315, an epidemic pathogen of cystic fibrosis patients.</title>
        <authorList>
            <person name="Holden M.T."/>
            <person name="Seth-Smith H.M."/>
            <person name="Crossman L.C."/>
            <person name="Sebaihia M."/>
            <person name="Bentley S.D."/>
            <person name="Cerdeno-Tarraga A.M."/>
            <person name="Thomson N.R."/>
            <person name="Bason N."/>
            <person name="Quail M.A."/>
            <person name="Sharp S."/>
            <person name="Cherevach I."/>
            <person name="Churcher C."/>
            <person name="Goodhead I."/>
            <person name="Hauser H."/>
            <person name="Holroyd N."/>
            <person name="Mungall K."/>
            <person name="Scott P."/>
            <person name="Walker D."/>
            <person name="White B."/>
            <person name="Rose H."/>
            <person name="Iversen P."/>
            <person name="Mil-Homens D."/>
            <person name="Rocha E.P."/>
            <person name="Fialho A.M."/>
            <person name="Baldwin A."/>
            <person name="Dowson C."/>
            <person name="Barrell B.G."/>
            <person name="Govan J.R."/>
            <person name="Vandamme P."/>
            <person name="Hart C.A."/>
            <person name="Mahenthiralingam E."/>
            <person name="Parkhill J."/>
        </authorList>
    </citation>
    <scope>NUCLEOTIDE SEQUENCE [LARGE SCALE GENOMIC DNA]</scope>
    <source>
        <strain evidence="14">ATCC BAA-245 / DSM 16553 / LMG 16656 / NCTC 13227 / J2315 / CF5610</strain>
    </source>
</reference>
<comment type="subcellular location">
    <subcellularLocation>
        <location evidence="1">Cell outer membrane</location>
        <topology evidence="1">Multi-pass membrane protein</topology>
    </subcellularLocation>
</comment>
<feature type="domain" description="Porin" evidence="12">
    <location>
        <begin position="21"/>
        <end position="354"/>
    </location>
</feature>
<keyword evidence="9" id="KW-0472">Membrane</keyword>
<evidence type="ECO:0000256" key="5">
    <source>
        <dbReference type="ARBA" id="ARBA00022692"/>
    </source>
</evidence>